<feature type="domain" description="CBS" evidence="3">
    <location>
        <begin position="98"/>
        <end position="149"/>
    </location>
</feature>
<name>A0A7J0BQV1_9BACT</name>
<dbReference type="SMART" id="SM00116">
    <property type="entry name" value="CBS"/>
    <property type="match status" value="2"/>
</dbReference>
<comment type="caution">
    <text evidence="4">The sequence shown here is derived from an EMBL/GenBank/DDBJ whole genome shotgun (WGS) entry which is preliminary data.</text>
</comment>
<keyword evidence="1 2" id="KW-0129">CBS domain</keyword>
<evidence type="ECO:0000313" key="4">
    <source>
        <dbReference type="EMBL" id="GFM35571.1"/>
    </source>
</evidence>
<dbReference type="InterPro" id="IPR000644">
    <property type="entry name" value="CBS_dom"/>
</dbReference>
<dbReference type="PROSITE" id="PS51371">
    <property type="entry name" value="CBS"/>
    <property type="match status" value="2"/>
</dbReference>
<proteinExistence type="predicted"/>
<evidence type="ECO:0000256" key="1">
    <source>
        <dbReference type="ARBA" id="ARBA00023122"/>
    </source>
</evidence>
<dbReference type="PANTHER" id="PTHR43080:SF26">
    <property type="entry name" value="REGULATORY PROTEIN"/>
    <property type="match status" value="1"/>
</dbReference>
<evidence type="ECO:0000313" key="5">
    <source>
        <dbReference type="Proteomes" id="UP000503820"/>
    </source>
</evidence>
<evidence type="ECO:0000259" key="3">
    <source>
        <dbReference type="PROSITE" id="PS51371"/>
    </source>
</evidence>
<dbReference type="RefSeq" id="WP_174408282.1">
    <property type="nucleotide sequence ID" value="NZ_BLVP01000001.1"/>
</dbReference>
<organism evidence="4 5">
    <name type="scientific">Desulfovibrio psychrotolerans</name>
    <dbReference type="NCBI Taxonomy" id="415242"/>
    <lineage>
        <taxon>Bacteria</taxon>
        <taxon>Pseudomonadati</taxon>
        <taxon>Thermodesulfobacteriota</taxon>
        <taxon>Desulfovibrionia</taxon>
        <taxon>Desulfovibrionales</taxon>
        <taxon>Desulfovibrionaceae</taxon>
        <taxon>Desulfovibrio</taxon>
    </lineage>
</organism>
<dbReference type="SUPFAM" id="SSF54631">
    <property type="entry name" value="CBS-domain pair"/>
    <property type="match status" value="1"/>
</dbReference>
<accession>A0A7J0BQV1</accession>
<dbReference type="InterPro" id="IPR046342">
    <property type="entry name" value="CBS_dom_sf"/>
</dbReference>
<dbReference type="InterPro" id="IPR051257">
    <property type="entry name" value="Diverse_CBS-Domain"/>
</dbReference>
<dbReference type="CDD" id="cd04586">
    <property type="entry name" value="CBS_pair_BON_assoc"/>
    <property type="match status" value="1"/>
</dbReference>
<reference evidence="4 5" key="1">
    <citation type="submission" date="2020-05" db="EMBL/GenBank/DDBJ databases">
        <title>Draft genome sequence of Desulfovibrio psychrotolerans JS1T.</title>
        <authorList>
            <person name="Ueno A."/>
            <person name="Tamazawa S."/>
            <person name="Tamamura S."/>
            <person name="Murakami T."/>
            <person name="Kiyama T."/>
            <person name="Inomata H."/>
            <person name="Amano Y."/>
            <person name="Miyakawa K."/>
            <person name="Tamaki H."/>
            <person name="Naganuma T."/>
            <person name="Kaneko K."/>
        </authorList>
    </citation>
    <scope>NUCLEOTIDE SEQUENCE [LARGE SCALE GENOMIC DNA]</scope>
    <source>
        <strain evidence="4 5">JS1</strain>
    </source>
</reference>
<dbReference type="Pfam" id="PF00571">
    <property type="entry name" value="CBS"/>
    <property type="match status" value="2"/>
</dbReference>
<dbReference type="Proteomes" id="UP000503820">
    <property type="component" value="Unassembled WGS sequence"/>
</dbReference>
<dbReference type="Gene3D" id="3.10.580.10">
    <property type="entry name" value="CBS-domain"/>
    <property type="match status" value="1"/>
</dbReference>
<dbReference type="PANTHER" id="PTHR43080">
    <property type="entry name" value="CBS DOMAIN-CONTAINING PROTEIN CBSX3, MITOCHONDRIAL"/>
    <property type="match status" value="1"/>
</dbReference>
<sequence>MLTAKDIMSTNVITVTPDTDIPTAARLMVDNKFNGLPVVDKNNTLVGIICQSDLISQQKKLNVPTLFTVLDGIIPTRSMFDLDSEVRKIAASKVSEAMTALPKTVRPSTPIDEIASLMVDSQFHTLPVVEDGKVVGVVGKEDILRTLIR</sequence>
<protein>
    <submittedName>
        <fullName evidence="4">Membrane protein</fullName>
    </submittedName>
</protein>
<gene>
    <name evidence="4" type="ORF">DSM19430T_02550</name>
</gene>
<keyword evidence="5" id="KW-1185">Reference proteome</keyword>
<evidence type="ECO:0000256" key="2">
    <source>
        <dbReference type="PROSITE-ProRule" id="PRU00703"/>
    </source>
</evidence>
<dbReference type="EMBL" id="BLVP01000001">
    <property type="protein sequence ID" value="GFM35571.1"/>
    <property type="molecule type" value="Genomic_DNA"/>
</dbReference>
<dbReference type="AlphaFoldDB" id="A0A7J0BQV1"/>
<feature type="domain" description="CBS" evidence="3">
    <location>
        <begin position="8"/>
        <end position="65"/>
    </location>
</feature>